<protein>
    <submittedName>
        <fullName evidence="5">SRA stem-loop-interacting RNA-binding protein, mitochondrial-like</fullName>
    </submittedName>
</protein>
<accession>A0A6P8GZ36</accession>
<dbReference type="PROSITE" id="PS50102">
    <property type="entry name" value="RRM"/>
    <property type="match status" value="1"/>
</dbReference>
<dbReference type="InterPro" id="IPR035979">
    <property type="entry name" value="RBD_domain_sf"/>
</dbReference>
<dbReference type="SMART" id="SM00360">
    <property type="entry name" value="RRM"/>
    <property type="match status" value="1"/>
</dbReference>
<dbReference type="RefSeq" id="XP_031549479.1">
    <property type="nucleotide sequence ID" value="XM_031693619.1"/>
</dbReference>
<dbReference type="Pfam" id="PF00076">
    <property type="entry name" value="RRM_1"/>
    <property type="match status" value="1"/>
</dbReference>
<dbReference type="InterPro" id="IPR012677">
    <property type="entry name" value="Nucleotide-bd_a/b_plait_sf"/>
</dbReference>
<dbReference type="InterPro" id="IPR050886">
    <property type="entry name" value="RNA-binding_reg"/>
</dbReference>
<dbReference type="Proteomes" id="UP000515163">
    <property type="component" value="Unplaced"/>
</dbReference>
<proteinExistence type="predicted"/>
<dbReference type="GeneID" id="116287010"/>
<gene>
    <name evidence="5" type="primary">LOC116287010</name>
</gene>
<evidence type="ECO:0000259" key="3">
    <source>
        <dbReference type="PROSITE" id="PS50102"/>
    </source>
</evidence>
<feature type="domain" description="RRM" evidence="3">
    <location>
        <begin position="8"/>
        <end position="85"/>
    </location>
</feature>
<name>A0A6P8GZ36_ACTTE</name>
<organism evidence="4 5">
    <name type="scientific">Actinia tenebrosa</name>
    <name type="common">Australian red waratah sea anemone</name>
    <dbReference type="NCBI Taxonomy" id="6105"/>
    <lineage>
        <taxon>Eukaryota</taxon>
        <taxon>Metazoa</taxon>
        <taxon>Cnidaria</taxon>
        <taxon>Anthozoa</taxon>
        <taxon>Hexacorallia</taxon>
        <taxon>Actiniaria</taxon>
        <taxon>Actiniidae</taxon>
        <taxon>Actinia</taxon>
    </lineage>
</organism>
<reference evidence="5" key="1">
    <citation type="submission" date="2025-08" db="UniProtKB">
        <authorList>
            <consortium name="RefSeq"/>
        </authorList>
    </citation>
    <scope>IDENTIFICATION</scope>
    <source>
        <tissue evidence="5">Tentacle</tissue>
    </source>
</reference>
<evidence type="ECO:0000256" key="1">
    <source>
        <dbReference type="ARBA" id="ARBA00022884"/>
    </source>
</evidence>
<keyword evidence="1 2" id="KW-0694">RNA-binding</keyword>
<keyword evidence="4" id="KW-1185">Reference proteome</keyword>
<dbReference type="GO" id="GO:0003723">
    <property type="term" value="F:RNA binding"/>
    <property type="evidence" value="ECO:0007669"/>
    <property type="project" value="UniProtKB-UniRule"/>
</dbReference>
<dbReference type="OrthoDB" id="439808at2759"/>
<evidence type="ECO:0000256" key="2">
    <source>
        <dbReference type="PROSITE-ProRule" id="PRU00176"/>
    </source>
</evidence>
<dbReference type="PANTHER" id="PTHR48024">
    <property type="entry name" value="GEO13361P1-RELATED"/>
    <property type="match status" value="1"/>
</dbReference>
<dbReference type="KEGG" id="aten:116287010"/>
<evidence type="ECO:0000313" key="4">
    <source>
        <dbReference type="Proteomes" id="UP000515163"/>
    </source>
</evidence>
<dbReference type="SUPFAM" id="SSF54928">
    <property type="entry name" value="RNA-binding domain, RBD"/>
    <property type="match status" value="1"/>
</dbReference>
<dbReference type="InterPro" id="IPR000504">
    <property type="entry name" value="RRM_dom"/>
</dbReference>
<sequence>MAARQIANRLFVARLPWTASRDDLTTHFSQYGKILTSKIIFDMKSGRSKKYGFVFFADEESCEKAVADDKHVIDGQKVAVEVMTANYESRRRQDR</sequence>
<evidence type="ECO:0000313" key="5">
    <source>
        <dbReference type="RefSeq" id="XP_031549479.1"/>
    </source>
</evidence>
<dbReference type="AlphaFoldDB" id="A0A6P8GZ36"/>
<dbReference type="FunFam" id="3.30.70.330:FF:000494">
    <property type="entry name" value="28 kDa ribonucleoprotein, chloroplastic"/>
    <property type="match status" value="1"/>
</dbReference>
<dbReference type="InParanoid" id="A0A6P8GZ36"/>
<dbReference type="FunCoup" id="A0A6P8GZ36">
    <property type="interactions" value="1468"/>
</dbReference>
<dbReference type="Gene3D" id="3.30.70.330">
    <property type="match status" value="1"/>
</dbReference>
<dbReference type="PANTHER" id="PTHR48024:SF56">
    <property type="entry name" value="HETEROGENEOUS NUCLEAR RIBONUCLEOPROTEIN A0"/>
    <property type="match status" value="1"/>
</dbReference>